<name>A0A8S3VZP4_PARAO</name>
<dbReference type="AlphaFoldDB" id="A0A8S3VZP4"/>
<reference evidence="1" key="1">
    <citation type="submission" date="2021-04" db="EMBL/GenBank/DDBJ databases">
        <authorList>
            <person name="Tunstrom K."/>
        </authorList>
    </citation>
    <scope>NUCLEOTIDE SEQUENCE</scope>
</reference>
<evidence type="ECO:0000313" key="2">
    <source>
        <dbReference type="Proteomes" id="UP000691718"/>
    </source>
</evidence>
<gene>
    <name evidence="1" type="ORF">PAPOLLO_LOCUS8</name>
</gene>
<organism evidence="1 2">
    <name type="scientific">Parnassius apollo</name>
    <name type="common">Apollo butterfly</name>
    <name type="synonym">Papilio apollo</name>
    <dbReference type="NCBI Taxonomy" id="110799"/>
    <lineage>
        <taxon>Eukaryota</taxon>
        <taxon>Metazoa</taxon>
        <taxon>Ecdysozoa</taxon>
        <taxon>Arthropoda</taxon>
        <taxon>Hexapoda</taxon>
        <taxon>Insecta</taxon>
        <taxon>Pterygota</taxon>
        <taxon>Neoptera</taxon>
        <taxon>Endopterygota</taxon>
        <taxon>Lepidoptera</taxon>
        <taxon>Glossata</taxon>
        <taxon>Ditrysia</taxon>
        <taxon>Papilionoidea</taxon>
        <taxon>Papilionidae</taxon>
        <taxon>Parnassiinae</taxon>
        <taxon>Parnassini</taxon>
        <taxon>Parnassius</taxon>
        <taxon>Parnassius</taxon>
    </lineage>
</organism>
<proteinExistence type="predicted"/>
<comment type="caution">
    <text evidence="1">The sequence shown here is derived from an EMBL/GenBank/DDBJ whole genome shotgun (WGS) entry which is preliminary data.</text>
</comment>
<keyword evidence="2" id="KW-1185">Reference proteome</keyword>
<dbReference type="EMBL" id="CAJQZP010000001">
    <property type="protein sequence ID" value="CAG4929343.1"/>
    <property type="molecule type" value="Genomic_DNA"/>
</dbReference>
<evidence type="ECO:0000313" key="1">
    <source>
        <dbReference type="EMBL" id="CAG4929343.1"/>
    </source>
</evidence>
<dbReference type="OrthoDB" id="418748at2759"/>
<accession>A0A8S3VZP4</accession>
<protein>
    <submittedName>
        <fullName evidence="1">(apollo) hypothetical protein</fullName>
    </submittedName>
</protein>
<dbReference type="Proteomes" id="UP000691718">
    <property type="component" value="Unassembled WGS sequence"/>
</dbReference>
<sequence length="99" mass="11239">MEQYRKSLELNGLRISRTKTECMVCNFNPDETVPSVAEVKLDGIALPRVNKFKYLGSIITEDGSITADITYRKMSGWHKYINRSPLQSKNADKNQSQGL</sequence>